<dbReference type="RefSeq" id="WP_213516937.1">
    <property type="nucleotide sequence ID" value="NZ_BOSE01000006.1"/>
</dbReference>
<dbReference type="InterPro" id="IPR035930">
    <property type="entry name" value="FomD-like_sf"/>
</dbReference>
<accession>A0A920D002</accession>
<keyword evidence="3" id="KW-1185">Reference proteome</keyword>
<comment type="caution">
    <text evidence="2">The sequence shown here is derived from an EMBL/GenBank/DDBJ whole genome shotgun (WGS) entry which is preliminary data.</text>
</comment>
<dbReference type="PANTHER" id="PTHR41271">
    <property type="entry name" value="DUF402 DOMAIN-CONTAINING PROTEIN"/>
    <property type="match status" value="1"/>
</dbReference>
<dbReference type="PANTHER" id="PTHR41271:SF1">
    <property type="entry name" value="DUF402 DOMAIN-CONTAINING PROTEIN"/>
    <property type="match status" value="1"/>
</dbReference>
<gene>
    <name evidence="2" type="ORF">J40TS1_31560</name>
</gene>
<evidence type="ECO:0000313" key="2">
    <source>
        <dbReference type="EMBL" id="GIP17514.1"/>
    </source>
</evidence>
<dbReference type="SUPFAM" id="SSF159234">
    <property type="entry name" value="FomD-like"/>
    <property type="match status" value="1"/>
</dbReference>
<dbReference type="AlphaFoldDB" id="A0A920D002"/>
<reference evidence="2" key="1">
    <citation type="submission" date="2021-03" db="EMBL/GenBank/DDBJ databases">
        <title>Antimicrobial resistance genes in bacteria isolated from Japanese honey, and their potential for conferring macrolide and lincosamide resistance in the American foulbrood pathogen Paenibacillus larvae.</title>
        <authorList>
            <person name="Okamoto M."/>
            <person name="Kumagai M."/>
            <person name="Kanamori H."/>
            <person name="Takamatsu D."/>
        </authorList>
    </citation>
    <scope>NUCLEOTIDE SEQUENCE</scope>
    <source>
        <strain evidence="2">J40TS1</strain>
    </source>
</reference>
<sequence>MKRKYANRLDWHRILNKDYVCRFFDEVEFKGHITLITIHQVKEPLKTRIEEKEICIVDNGYYWMQHFPSELNYCVTTMLNEKKEIIQWYFDISKNIGISEGVPFWDDLYLDVIVFPNGDLFIKDEDELEEALNSNDIKLEDYNLAKNAMNELIKEIESRENNIIKNCIEHLKFILEASQGRH</sequence>
<organism evidence="2 3">
    <name type="scientific">Paenibacillus montaniterrae</name>
    <dbReference type="NCBI Taxonomy" id="429341"/>
    <lineage>
        <taxon>Bacteria</taxon>
        <taxon>Bacillati</taxon>
        <taxon>Bacillota</taxon>
        <taxon>Bacilli</taxon>
        <taxon>Bacillales</taxon>
        <taxon>Paenibacillaceae</taxon>
        <taxon>Paenibacillus</taxon>
    </lineage>
</organism>
<dbReference type="InterPro" id="IPR007295">
    <property type="entry name" value="DUF402"/>
</dbReference>
<evidence type="ECO:0000259" key="1">
    <source>
        <dbReference type="Pfam" id="PF04167"/>
    </source>
</evidence>
<name>A0A920D002_9BACL</name>
<dbReference type="Pfam" id="PF04167">
    <property type="entry name" value="DUF402"/>
    <property type="match status" value="1"/>
</dbReference>
<feature type="domain" description="DUF402" evidence="1">
    <location>
        <begin position="64"/>
        <end position="160"/>
    </location>
</feature>
<proteinExistence type="predicted"/>
<protein>
    <recommendedName>
        <fullName evidence="1">DUF402 domain-containing protein</fullName>
    </recommendedName>
</protein>
<dbReference type="Gene3D" id="2.40.380.10">
    <property type="entry name" value="FomD-like"/>
    <property type="match status" value="1"/>
</dbReference>
<evidence type="ECO:0000313" key="3">
    <source>
        <dbReference type="Proteomes" id="UP000683139"/>
    </source>
</evidence>
<dbReference type="Proteomes" id="UP000683139">
    <property type="component" value="Unassembled WGS sequence"/>
</dbReference>
<dbReference type="EMBL" id="BOSE01000006">
    <property type="protein sequence ID" value="GIP17514.1"/>
    <property type="molecule type" value="Genomic_DNA"/>
</dbReference>